<dbReference type="InterPro" id="IPR003321">
    <property type="entry name" value="Cyt_c552"/>
</dbReference>
<dbReference type="EMBL" id="UINC01002572">
    <property type="protein sequence ID" value="SUZ98101.1"/>
    <property type="molecule type" value="Genomic_DNA"/>
</dbReference>
<feature type="domain" description="Cytochrome c-552/4" evidence="2">
    <location>
        <begin position="67"/>
        <end position="95"/>
    </location>
</feature>
<gene>
    <name evidence="3" type="ORF">METZ01_LOCUS50955</name>
</gene>
<feature type="domain" description="Cytochrome c-552/4" evidence="2">
    <location>
        <begin position="193"/>
        <end position="232"/>
    </location>
</feature>
<dbReference type="AlphaFoldDB" id="A0A381S458"/>
<dbReference type="Pfam" id="PF02335">
    <property type="entry name" value="Cytochrom_C552"/>
    <property type="match status" value="1"/>
</dbReference>
<evidence type="ECO:0000256" key="1">
    <source>
        <dbReference type="ARBA" id="ARBA00022729"/>
    </source>
</evidence>
<dbReference type="Pfam" id="PF13435">
    <property type="entry name" value="Cytochrome_C554"/>
    <property type="match status" value="2"/>
</dbReference>
<dbReference type="InterPro" id="IPR051829">
    <property type="entry name" value="Multiheme_Cytochr_ET"/>
</dbReference>
<evidence type="ECO:0000259" key="2">
    <source>
        <dbReference type="Pfam" id="PF13435"/>
    </source>
</evidence>
<dbReference type="InterPro" id="IPR036280">
    <property type="entry name" value="Multihaem_cyt_sf"/>
</dbReference>
<proteinExistence type="predicted"/>
<keyword evidence="1" id="KW-0732">Signal</keyword>
<name>A0A381S458_9ZZZZ</name>
<dbReference type="PANTHER" id="PTHR35038">
    <property type="entry name" value="DISSIMILATORY SULFITE REDUCTASE SIRA"/>
    <property type="match status" value="1"/>
</dbReference>
<dbReference type="Gene3D" id="1.10.1130.10">
    <property type="entry name" value="Flavocytochrome C3, Chain A"/>
    <property type="match status" value="3"/>
</dbReference>
<dbReference type="PANTHER" id="PTHR35038:SF8">
    <property type="entry name" value="C-TYPE POLYHEME CYTOCHROME OMCC"/>
    <property type="match status" value="1"/>
</dbReference>
<accession>A0A381S458</accession>
<dbReference type="SUPFAM" id="SSF48695">
    <property type="entry name" value="Multiheme cytochromes"/>
    <property type="match status" value="1"/>
</dbReference>
<organism evidence="3">
    <name type="scientific">marine metagenome</name>
    <dbReference type="NCBI Taxonomy" id="408172"/>
    <lineage>
        <taxon>unclassified sequences</taxon>
        <taxon>metagenomes</taxon>
        <taxon>ecological metagenomes</taxon>
    </lineage>
</organism>
<sequence>MKQHKSNLVASGKPLAIACPVLLAVVALIGAGWSMGAVPPVSLSTVGVSPQTVSQADPRSDYTGAEACKACHLAEYNEWATSRHSRMVQPIKPSEVKASFTPGASLSYRGRRFSFERDGNEYFIVEHSPGLPAARHAIDYTLGNRRIQHFMTRKTDGSLVLLPPSWDVLRGEWFPQEDIVPTGDSDVEPVQVWNKNCFGCHVSQERKNFDTDTLTYESDWLDSGTNCETCHGAGRPHVEYFEMLALGEEPSPIVSWQPLKRPLMPFAGEAATDLCATCHQNRYLLQDDHTPGDPFYDYFLTALPYTVPPDSPDPGYYVDGRTRRFSNNSFGIWLSSCYLKGGVRCIDCHRNGHSINIEKNPQLASPMAGEQLCSRCHSDIVEKAEEHSRHPLGSEGNSCVACHMPRTVSGIKATMRDHSLAVPVPENTVDYGIPNACNLCHEERSPQWAADNIQAWFGNLEDRPDAMKLRRRAAAFSAAQYGEPAGLDPLLEIVRNVDEPFLMRATAAGYLRAYPGPRALDGL</sequence>
<feature type="non-terminal residue" evidence="3">
    <location>
        <position position="523"/>
    </location>
</feature>
<dbReference type="InterPro" id="IPR023155">
    <property type="entry name" value="Cyt_c-552/4"/>
</dbReference>
<dbReference type="GO" id="GO:0042597">
    <property type="term" value="C:periplasmic space"/>
    <property type="evidence" value="ECO:0007669"/>
    <property type="project" value="InterPro"/>
</dbReference>
<dbReference type="GO" id="GO:0042279">
    <property type="term" value="F:nitrite reductase (cytochrome, ammonia-forming) activity"/>
    <property type="evidence" value="ECO:0007669"/>
    <property type="project" value="InterPro"/>
</dbReference>
<protein>
    <recommendedName>
        <fullName evidence="2">Cytochrome c-552/4 domain-containing protein</fullName>
    </recommendedName>
</protein>
<reference evidence="3" key="1">
    <citation type="submission" date="2018-05" db="EMBL/GenBank/DDBJ databases">
        <authorList>
            <person name="Lanie J.A."/>
            <person name="Ng W.-L."/>
            <person name="Kazmierczak K.M."/>
            <person name="Andrzejewski T.M."/>
            <person name="Davidsen T.M."/>
            <person name="Wayne K.J."/>
            <person name="Tettelin H."/>
            <person name="Glass J.I."/>
            <person name="Rusch D."/>
            <person name="Podicherti R."/>
            <person name="Tsui H.-C.T."/>
            <person name="Winkler M.E."/>
        </authorList>
    </citation>
    <scope>NUCLEOTIDE SEQUENCE</scope>
</reference>
<evidence type="ECO:0000313" key="3">
    <source>
        <dbReference type="EMBL" id="SUZ98101.1"/>
    </source>
</evidence>